<keyword evidence="10" id="KW-1185">Reference proteome</keyword>
<dbReference type="EMBL" id="JAGINS010000001">
    <property type="protein sequence ID" value="MBP2357668.1"/>
    <property type="molecule type" value="Genomic_DNA"/>
</dbReference>
<gene>
    <name evidence="9" type="ORF">JOF59_000068</name>
</gene>
<accession>A0ABS4V1H6</accession>
<dbReference type="InterPro" id="IPR003593">
    <property type="entry name" value="AAA+_ATPase"/>
</dbReference>
<keyword evidence="4 6" id="KW-0238">DNA-binding</keyword>
<dbReference type="SUPFAM" id="SSF48452">
    <property type="entry name" value="TPR-like"/>
    <property type="match status" value="1"/>
</dbReference>
<dbReference type="SUPFAM" id="SSF52540">
    <property type="entry name" value="P-loop containing nucleoside triphosphate hydrolases"/>
    <property type="match status" value="1"/>
</dbReference>
<dbReference type="Proteomes" id="UP001519311">
    <property type="component" value="Unassembled WGS sequence"/>
</dbReference>
<feature type="domain" description="OmpR/PhoB-type" evidence="8">
    <location>
        <begin position="1"/>
        <end position="105"/>
    </location>
</feature>
<evidence type="ECO:0000256" key="6">
    <source>
        <dbReference type="PROSITE-ProRule" id="PRU01091"/>
    </source>
</evidence>
<dbReference type="SMART" id="SM00382">
    <property type="entry name" value="AAA"/>
    <property type="match status" value="1"/>
</dbReference>
<dbReference type="InterPro" id="IPR005158">
    <property type="entry name" value="BTAD"/>
</dbReference>
<reference evidence="9 10" key="1">
    <citation type="submission" date="2021-03" db="EMBL/GenBank/DDBJ databases">
        <title>Sequencing the genomes of 1000 actinobacteria strains.</title>
        <authorList>
            <person name="Klenk H.-P."/>
        </authorList>
    </citation>
    <scope>NUCLEOTIDE SEQUENCE [LARGE SCALE GENOMIC DNA]</scope>
    <source>
        <strain evidence="9 10">DSM 40843</strain>
    </source>
</reference>
<evidence type="ECO:0000313" key="10">
    <source>
        <dbReference type="Proteomes" id="UP001519311"/>
    </source>
</evidence>
<dbReference type="Gene3D" id="1.10.10.10">
    <property type="entry name" value="Winged helix-like DNA-binding domain superfamily/Winged helix DNA-binding domain"/>
    <property type="match status" value="1"/>
</dbReference>
<evidence type="ECO:0000256" key="4">
    <source>
        <dbReference type="ARBA" id="ARBA00023125"/>
    </source>
</evidence>
<comment type="similarity">
    <text evidence="1">Belongs to the AfsR/DnrI/RedD regulatory family.</text>
</comment>
<dbReference type="InterPro" id="IPR002182">
    <property type="entry name" value="NB-ARC"/>
</dbReference>
<keyword evidence="3" id="KW-0805">Transcription regulation</keyword>
<proteinExistence type="inferred from homology"/>
<dbReference type="CDD" id="cd15831">
    <property type="entry name" value="BTAD"/>
    <property type="match status" value="1"/>
</dbReference>
<evidence type="ECO:0000256" key="3">
    <source>
        <dbReference type="ARBA" id="ARBA00023015"/>
    </source>
</evidence>
<dbReference type="Gene3D" id="3.40.50.300">
    <property type="entry name" value="P-loop containing nucleotide triphosphate hydrolases"/>
    <property type="match status" value="1"/>
</dbReference>
<dbReference type="InterPro" id="IPR016032">
    <property type="entry name" value="Sig_transdc_resp-reg_C-effctor"/>
</dbReference>
<dbReference type="InterPro" id="IPR036388">
    <property type="entry name" value="WH-like_DNA-bd_sf"/>
</dbReference>
<dbReference type="SMART" id="SM00862">
    <property type="entry name" value="Trans_reg_C"/>
    <property type="match status" value="1"/>
</dbReference>
<evidence type="ECO:0000256" key="2">
    <source>
        <dbReference type="ARBA" id="ARBA00023012"/>
    </source>
</evidence>
<evidence type="ECO:0000256" key="5">
    <source>
        <dbReference type="ARBA" id="ARBA00023163"/>
    </source>
</evidence>
<sequence length="652" mass="70694">MSHTASSTLSVQLLGTLRVWSHDEEILIGPPKQRALLALLAIRLGVVVRREQIVDALWGPEPPATAANGVHTYVAGLRRALDPVRAGRGSGEVLVTRSDGYELRLPVEAVDAALFVRQREEARRMAAAGRPEAAFERLGAALGLWHGEALAGVPGPFAAMERVRLREMRFAAVEEWIGGMIAAGGSEEAVVVLNEAIVQEPLREKLRYLLMLALSRCGRQAHALQAYSETRTYLDEELGIEPGVELRNLHARILAGTVEGSRPPRSPQRETVPAQAERRSTAPTAAAYLPSHLPSRANVFVGRSAELRKVREMLTRESPERGRATPILAIDGAPGVGKSALALELAHESLDRFPDGHLYADLGGTSDHPLSAFDVLAQLLRNLGIQRASLPTDLDGRVMLYRSLLHGKKMLVVLDNALGADQLRPLIPQGSACLIVTSRQPQRGLVVRYGAHRIGLKPLDRETATALLLALTGAEQGTDRRSAVSRLAELCGGLPLAIRITAGRLLGDPYASPERLAALYEDPLTRLELLAVEGDDDMSIRSVITVSYRHLSEETARLFRMLCRTGLEEVGPMSPVQLMGITPAAAASHLESLTDHGLLEQTGPEEYRLNDLVRIYGAGLAEVRPQAIPLHTPRKLAITQDPDGRRIGGRVS</sequence>
<evidence type="ECO:0000256" key="7">
    <source>
        <dbReference type="SAM" id="MobiDB-lite"/>
    </source>
</evidence>
<dbReference type="Pfam" id="PF03704">
    <property type="entry name" value="BTAD"/>
    <property type="match status" value="1"/>
</dbReference>
<dbReference type="PRINTS" id="PR00364">
    <property type="entry name" value="DISEASERSIST"/>
</dbReference>
<dbReference type="Gene3D" id="1.25.40.10">
    <property type="entry name" value="Tetratricopeptide repeat domain"/>
    <property type="match status" value="1"/>
</dbReference>
<organism evidence="9 10">
    <name type="scientific">Streptomyces clavifer</name>
    <dbReference type="NCBI Taxonomy" id="68188"/>
    <lineage>
        <taxon>Bacteria</taxon>
        <taxon>Bacillati</taxon>
        <taxon>Actinomycetota</taxon>
        <taxon>Actinomycetes</taxon>
        <taxon>Kitasatosporales</taxon>
        <taxon>Streptomycetaceae</taxon>
        <taxon>Streptomyces</taxon>
    </lineage>
</organism>
<dbReference type="GO" id="GO:0003677">
    <property type="term" value="F:DNA binding"/>
    <property type="evidence" value="ECO:0007669"/>
    <property type="project" value="UniProtKB-KW"/>
</dbReference>
<dbReference type="PANTHER" id="PTHR35807:SF1">
    <property type="entry name" value="TRANSCRIPTIONAL REGULATOR REDD"/>
    <property type="match status" value="1"/>
</dbReference>
<evidence type="ECO:0000259" key="8">
    <source>
        <dbReference type="PROSITE" id="PS51755"/>
    </source>
</evidence>
<evidence type="ECO:0000313" key="9">
    <source>
        <dbReference type="EMBL" id="MBP2357668.1"/>
    </source>
</evidence>
<dbReference type="Pfam" id="PF00931">
    <property type="entry name" value="NB-ARC"/>
    <property type="match status" value="1"/>
</dbReference>
<dbReference type="SUPFAM" id="SSF46894">
    <property type="entry name" value="C-terminal effector domain of the bipartite response regulators"/>
    <property type="match status" value="1"/>
</dbReference>
<dbReference type="InterPro" id="IPR027417">
    <property type="entry name" value="P-loop_NTPase"/>
</dbReference>
<dbReference type="InterPro" id="IPR001867">
    <property type="entry name" value="OmpR/PhoB-type_DNA-bd"/>
</dbReference>
<dbReference type="InterPro" id="IPR051677">
    <property type="entry name" value="AfsR-DnrI-RedD_regulator"/>
</dbReference>
<dbReference type="PANTHER" id="PTHR35807">
    <property type="entry name" value="TRANSCRIPTIONAL REGULATOR REDD-RELATED"/>
    <property type="match status" value="1"/>
</dbReference>
<keyword evidence="5" id="KW-0804">Transcription</keyword>
<dbReference type="Pfam" id="PF00486">
    <property type="entry name" value="Trans_reg_C"/>
    <property type="match status" value="1"/>
</dbReference>
<protein>
    <submittedName>
        <fullName evidence="9">DNA-binding SARP family transcriptional activator</fullName>
    </submittedName>
</protein>
<comment type="caution">
    <text evidence="9">The sequence shown here is derived from an EMBL/GenBank/DDBJ whole genome shotgun (WGS) entry which is preliminary data.</text>
</comment>
<keyword evidence="2" id="KW-0902">Two-component regulatory system</keyword>
<dbReference type="RefSeq" id="WP_209469241.1">
    <property type="nucleotide sequence ID" value="NZ_BMWJ01000018.1"/>
</dbReference>
<dbReference type="PROSITE" id="PS51755">
    <property type="entry name" value="OMPR_PHOB"/>
    <property type="match status" value="1"/>
</dbReference>
<feature type="region of interest" description="Disordered" evidence="7">
    <location>
        <begin position="257"/>
        <end position="283"/>
    </location>
</feature>
<feature type="DNA-binding region" description="OmpR/PhoB-type" evidence="6">
    <location>
        <begin position="1"/>
        <end position="105"/>
    </location>
</feature>
<dbReference type="InterPro" id="IPR011990">
    <property type="entry name" value="TPR-like_helical_dom_sf"/>
</dbReference>
<name>A0ABS4V1H6_9ACTN</name>
<evidence type="ECO:0000256" key="1">
    <source>
        <dbReference type="ARBA" id="ARBA00005820"/>
    </source>
</evidence>
<dbReference type="SMART" id="SM01043">
    <property type="entry name" value="BTAD"/>
    <property type="match status" value="1"/>
</dbReference>